<reference evidence="2" key="1">
    <citation type="submission" date="2017-01" db="EMBL/GenBank/DDBJ databases">
        <authorList>
            <person name="Brunel B."/>
        </authorList>
    </citation>
    <scope>NUCLEOTIDE SEQUENCE [LARGE SCALE GENOMIC DNA]</scope>
</reference>
<dbReference type="STRING" id="1631249.BQ8794_200298"/>
<gene>
    <name evidence="1" type="ORF">BQ8794_200298</name>
</gene>
<dbReference type="EMBL" id="FTPD01000013">
    <property type="protein sequence ID" value="SIT55295.1"/>
    <property type="molecule type" value="Genomic_DNA"/>
</dbReference>
<dbReference type="Proteomes" id="UP000188388">
    <property type="component" value="Unassembled WGS sequence"/>
</dbReference>
<proteinExistence type="predicted"/>
<accession>A0A1R3V5V1</accession>
<evidence type="ECO:0000313" key="2">
    <source>
        <dbReference type="Proteomes" id="UP000188388"/>
    </source>
</evidence>
<sequence>MFYGGEVDWRVFSSQATIVVSKHHIKHPVQAILHAPMSPDGRPDLLGGLGQGCDVEARFCLGFVMPRR</sequence>
<organism evidence="1 2">
    <name type="scientific">Mesorhizobium prunaredense</name>
    <dbReference type="NCBI Taxonomy" id="1631249"/>
    <lineage>
        <taxon>Bacteria</taxon>
        <taxon>Pseudomonadati</taxon>
        <taxon>Pseudomonadota</taxon>
        <taxon>Alphaproteobacteria</taxon>
        <taxon>Hyphomicrobiales</taxon>
        <taxon>Phyllobacteriaceae</taxon>
        <taxon>Mesorhizobium</taxon>
    </lineage>
</organism>
<name>A0A1R3V5V1_9HYPH</name>
<dbReference type="AlphaFoldDB" id="A0A1R3V5V1"/>
<protein>
    <submittedName>
        <fullName evidence="1">Uncharacterized protein</fullName>
    </submittedName>
</protein>
<keyword evidence="2" id="KW-1185">Reference proteome</keyword>
<evidence type="ECO:0000313" key="1">
    <source>
        <dbReference type="EMBL" id="SIT55295.1"/>
    </source>
</evidence>